<dbReference type="EMBL" id="JBBKAM010000002">
    <property type="protein sequence ID" value="MEJ8641067.1"/>
    <property type="molecule type" value="Genomic_DNA"/>
</dbReference>
<evidence type="ECO:0000259" key="1">
    <source>
        <dbReference type="Pfam" id="PF02735"/>
    </source>
</evidence>
<feature type="domain" description="Ku" evidence="1">
    <location>
        <begin position="9"/>
        <end position="60"/>
    </location>
</feature>
<accession>A0ABU8TZJ9</accession>
<evidence type="ECO:0000313" key="3">
    <source>
        <dbReference type="Proteomes" id="UP001382904"/>
    </source>
</evidence>
<organism evidence="2 3">
    <name type="scientific">Streptomyces caledonius</name>
    <dbReference type="NCBI Taxonomy" id="3134107"/>
    <lineage>
        <taxon>Bacteria</taxon>
        <taxon>Bacillati</taxon>
        <taxon>Actinomycetota</taxon>
        <taxon>Actinomycetes</taxon>
        <taxon>Kitasatosporales</taxon>
        <taxon>Streptomycetaceae</taxon>
        <taxon>Streptomyces</taxon>
    </lineage>
</organism>
<name>A0ABU8TZJ9_9ACTN</name>
<evidence type="ECO:0000313" key="2">
    <source>
        <dbReference type="EMBL" id="MEJ8641067.1"/>
    </source>
</evidence>
<gene>
    <name evidence="2" type="ORF">WKI68_05500</name>
</gene>
<dbReference type="InterPro" id="IPR006164">
    <property type="entry name" value="DNA_bd_Ku70/Ku80"/>
</dbReference>
<sequence length="82" mass="8959">MAGHREPLPVAFRQIHVADNGFVKVKKVCELDGVEVSAAEIGRGYETATGIVEITDAVLSDKFREVNAMAAPRRSRSYPRSS</sequence>
<comment type="caution">
    <text evidence="2">The sequence shown here is derived from an EMBL/GenBank/DDBJ whole genome shotgun (WGS) entry which is preliminary data.</text>
</comment>
<dbReference type="Proteomes" id="UP001382904">
    <property type="component" value="Unassembled WGS sequence"/>
</dbReference>
<keyword evidence="3" id="KW-1185">Reference proteome</keyword>
<dbReference type="Pfam" id="PF02735">
    <property type="entry name" value="Ku"/>
    <property type="match status" value="1"/>
</dbReference>
<proteinExistence type="predicted"/>
<protein>
    <submittedName>
        <fullName evidence="2">Ku protein</fullName>
    </submittedName>
</protein>
<reference evidence="2 3" key="1">
    <citation type="submission" date="2024-03" db="EMBL/GenBank/DDBJ databases">
        <title>Novel Streptomyces species of biotechnological and ecological value are a feature of Machair soil.</title>
        <authorList>
            <person name="Prole J.R."/>
            <person name="Goodfellow M."/>
            <person name="Allenby N."/>
            <person name="Ward A.C."/>
        </authorList>
    </citation>
    <scope>NUCLEOTIDE SEQUENCE [LARGE SCALE GENOMIC DNA]</scope>
    <source>
        <strain evidence="2 3">MS1.HAVA.3</strain>
    </source>
</reference>